<evidence type="ECO:0000313" key="1">
    <source>
        <dbReference type="EMBL" id="OGZ45204.1"/>
    </source>
</evidence>
<accession>A0A1G2G4Q4</accession>
<dbReference type="AlphaFoldDB" id="A0A1G2G4Q4"/>
<dbReference type="Proteomes" id="UP000177785">
    <property type="component" value="Unassembled WGS sequence"/>
</dbReference>
<reference evidence="1 2" key="1">
    <citation type="journal article" date="2016" name="Nat. Commun.">
        <title>Thousands of microbial genomes shed light on interconnected biogeochemical processes in an aquifer system.</title>
        <authorList>
            <person name="Anantharaman K."/>
            <person name="Brown C.T."/>
            <person name="Hug L.A."/>
            <person name="Sharon I."/>
            <person name="Castelle C.J."/>
            <person name="Probst A.J."/>
            <person name="Thomas B.C."/>
            <person name="Singh A."/>
            <person name="Wilkins M.J."/>
            <person name="Karaoz U."/>
            <person name="Brodie E.L."/>
            <person name="Williams K.H."/>
            <person name="Hubbard S.S."/>
            <person name="Banfield J.F."/>
        </authorList>
    </citation>
    <scope>NUCLEOTIDE SEQUENCE [LARGE SCALE GENOMIC DNA]</scope>
</reference>
<organism evidence="1 2">
    <name type="scientific">Candidatus Ryanbacteria bacterium RIFCSPHIGHO2_01_FULL_48_27</name>
    <dbReference type="NCBI Taxonomy" id="1802115"/>
    <lineage>
        <taxon>Bacteria</taxon>
        <taxon>Candidatus Ryaniibacteriota</taxon>
    </lineage>
</organism>
<comment type="caution">
    <text evidence="1">The sequence shown here is derived from an EMBL/GenBank/DDBJ whole genome shotgun (WGS) entry which is preliminary data.</text>
</comment>
<evidence type="ECO:0000313" key="2">
    <source>
        <dbReference type="Proteomes" id="UP000177785"/>
    </source>
</evidence>
<name>A0A1G2G4Q4_9BACT</name>
<sequence>MPSKETELVIEVSQLARDIGSLVIEMNNDIDTIAHGQWISAKGSYAGLPRRLRVLARRADDLLIKLTTLTT</sequence>
<proteinExistence type="predicted"/>
<protein>
    <submittedName>
        <fullName evidence="1">Uncharacterized protein</fullName>
    </submittedName>
</protein>
<dbReference type="EMBL" id="MHNL01000007">
    <property type="protein sequence ID" value="OGZ45204.1"/>
    <property type="molecule type" value="Genomic_DNA"/>
</dbReference>
<dbReference type="STRING" id="1802115.A2756_01075"/>
<gene>
    <name evidence="1" type="ORF">A2756_01075</name>
</gene>